<dbReference type="PANTHER" id="PTHR30006">
    <property type="entry name" value="THIAMINE-BINDING PERIPLASMIC PROTEIN-RELATED"/>
    <property type="match status" value="1"/>
</dbReference>
<protein>
    <submittedName>
        <fullName evidence="4">ABC transporter substrate-binding protein</fullName>
    </submittedName>
</protein>
<dbReference type="SUPFAM" id="SSF53850">
    <property type="entry name" value="Periplasmic binding protein-like II"/>
    <property type="match status" value="1"/>
</dbReference>
<gene>
    <name evidence="4" type="primary">txxe1482</name>
    <name evidence="4" type="ORF">TXXE_06365</name>
</gene>
<feature type="region of interest" description="Disordered" evidence="2">
    <location>
        <begin position="26"/>
        <end position="54"/>
    </location>
</feature>
<dbReference type="EMBL" id="CAJRAY010000026">
    <property type="protein sequence ID" value="CAG5082782.1"/>
    <property type="molecule type" value="Genomic_DNA"/>
</dbReference>
<dbReference type="RefSeq" id="WP_213483910.1">
    <property type="nucleotide sequence ID" value="NZ_CAJRAY010000026.1"/>
</dbReference>
<evidence type="ECO:0000313" key="4">
    <source>
        <dbReference type="EMBL" id="CAG5082782.1"/>
    </source>
</evidence>
<comment type="caution">
    <text evidence="4">The sequence shown here is derived from an EMBL/GenBank/DDBJ whole genome shotgun (WGS) entry which is preliminary data.</text>
</comment>
<feature type="chain" id="PRO_5045352952" evidence="3">
    <location>
        <begin position="21"/>
        <end position="372"/>
    </location>
</feature>
<dbReference type="PANTHER" id="PTHR30006:SF2">
    <property type="entry name" value="ABC TRANSPORTER SUBSTRATE-BINDING PROTEIN"/>
    <property type="match status" value="1"/>
</dbReference>
<dbReference type="PROSITE" id="PS51257">
    <property type="entry name" value="PROKAR_LIPOPROTEIN"/>
    <property type="match status" value="1"/>
</dbReference>
<feature type="signal peptide" evidence="3">
    <location>
        <begin position="1"/>
        <end position="20"/>
    </location>
</feature>
<evidence type="ECO:0000313" key="5">
    <source>
        <dbReference type="Proteomes" id="UP000681526"/>
    </source>
</evidence>
<reference evidence="4 5" key="1">
    <citation type="submission" date="2021-04" db="EMBL/GenBank/DDBJ databases">
        <authorList>
            <person name="Rakotoarivonina H."/>
        </authorList>
    </citation>
    <scope>NUCLEOTIDE SEQUENCE [LARGE SCALE GENOMIC DNA]</scope>
    <source>
        <strain evidence="4 5">XE</strain>
    </source>
</reference>
<dbReference type="InterPro" id="IPR006059">
    <property type="entry name" value="SBP"/>
</dbReference>
<evidence type="ECO:0000256" key="2">
    <source>
        <dbReference type="SAM" id="MobiDB-lite"/>
    </source>
</evidence>
<accession>A0ABM8V2B6</accession>
<keyword evidence="1 3" id="KW-0732">Signal</keyword>
<name>A0ABM8V2B6_THEXY</name>
<evidence type="ECO:0000256" key="3">
    <source>
        <dbReference type="SAM" id="SignalP"/>
    </source>
</evidence>
<organism evidence="4 5">
    <name type="scientific">Thermobacillus xylanilyticus</name>
    <dbReference type="NCBI Taxonomy" id="76633"/>
    <lineage>
        <taxon>Bacteria</taxon>
        <taxon>Bacillati</taxon>
        <taxon>Bacillota</taxon>
        <taxon>Bacilli</taxon>
        <taxon>Bacillales</taxon>
        <taxon>Paenibacillaceae</taxon>
        <taxon>Thermobacillus</taxon>
    </lineage>
</organism>
<feature type="compositionally biased region" description="Gly residues" evidence="2">
    <location>
        <begin position="26"/>
        <end position="48"/>
    </location>
</feature>
<dbReference type="Pfam" id="PF13416">
    <property type="entry name" value="SBP_bac_8"/>
    <property type="match status" value="1"/>
</dbReference>
<sequence>MAVRRMLLVLVTVVAMLVVAACGGGSGGGSGSGGSGSSGSSGASGSGGSSSNDKPYKGQKLVVGVWGGDYGAAIEEFAVKPLEEMGAEIELVLGGTGDRVAKLYAEKGNPTMDVAFLNLYESKQAIEDGVAEPVDESIPNFPQLYPAAQQNGYGMTFMALGIVYNKELVKEPITKWSDLWRDDLKGKVAFPTYPGFESDAFIAIAGLAFGKTERDDDHNFEKLKELKPVPMTYNNLDELFLEMESGSVLAAPIFNSYANDYIEKGFPVEFVYPDGPGAVMAKDTIVIAKGTKHPELAKAFVNLAISVETQTYFATNLFMGPTNKEVKVPDEVAAKIVYGEETVSKLQVLEWEYLLDKRSEWTQRWNTEILAD</sequence>
<dbReference type="Gene3D" id="3.40.190.10">
    <property type="entry name" value="Periplasmic binding protein-like II"/>
    <property type="match status" value="2"/>
</dbReference>
<dbReference type="Proteomes" id="UP000681526">
    <property type="component" value="Unassembled WGS sequence"/>
</dbReference>
<evidence type="ECO:0000256" key="1">
    <source>
        <dbReference type="ARBA" id="ARBA00022729"/>
    </source>
</evidence>
<keyword evidence="5" id="KW-1185">Reference proteome</keyword>
<proteinExistence type="predicted"/>